<evidence type="ECO:0000256" key="5">
    <source>
        <dbReference type="ARBA" id="ARBA00022525"/>
    </source>
</evidence>
<dbReference type="Proteomes" id="UP001364617">
    <property type="component" value="Unassembled WGS sequence"/>
</dbReference>
<keyword evidence="8" id="KW-0732">Signal</keyword>
<dbReference type="InterPro" id="IPR003006">
    <property type="entry name" value="Ig/MHC_CS"/>
</dbReference>
<dbReference type="PROSITE" id="PS00290">
    <property type="entry name" value="IG_MHC"/>
    <property type="match status" value="1"/>
</dbReference>
<dbReference type="GO" id="GO:0042612">
    <property type="term" value="C:MHC class I protein complex"/>
    <property type="evidence" value="ECO:0007669"/>
    <property type="project" value="UniProtKB-KW"/>
</dbReference>
<evidence type="ECO:0000259" key="9">
    <source>
        <dbReference type="PROSITE" id="PS50835"/>
    </source>
</evidence>
<feature type="signal peptide" evidence="8">
    <location>
        <begin position="1"/>
        <end position="19"/>
    </location>
</feature>
<evidence type="ECO:0000313" key="11">
    <source>
        <dbReference type="Proteomes" id="UP001364617"/>
    </source>
</evidence>
<dbReference type="GO" id="GO:0010038">
    <property type="term" value="P:response to metal ion"/>
    <property type="evidence" value="ECO:0007669"/>
    <property type="project" value="UniProtKB-ARBA"/>
</dbReference>
<keyword evidence="11" id="KW-1185">Reference proteome</keyword>
<evidence type="ECO:0000256" key="8">
    <source>
        <dbReference type="SAM" id="SignalP"/>
    </source>
</evidence>
<dbReference type="FunFam" id="2.60.40.10:FF:001005">
    <property type="entry name" value="Beta-2-microglobulin"/>
    <property type="match status" value="1"/>
</dbReference>
<evidence type="ECO:0000256" key="4">
    <source>
        <dbReference type="ARBA" id="ARBA00022451"/>
    </source>
</evidence>
<dbReference type="Pfam" id="PF07654">
    <property type="entry name" value="C1-set"/>
    <property type="match status" value="1"/>
</dbReference>
<keyword evidence="5" id="KW-0964">Secreted</keyword>
<evidence type="ECO:0000256" key="3">
    <source>
        <dbReference type="ARBA" id="ARBA00018767"/>
    </source>
</evidence>
<evidence type="ECO:0000256" key="6">
    <source>
        <dbReference type="ARBA" id="ARBA00022859"/>
    </source>
</evidence>
<keyword evidence="4" id="KW-0490">MHC I</keyword>
<keyword evidence="7" id="KW-0393">Immunoglobulin domain</keyword>
<evidence type="ECO:0000256" key="1">
    <source>
        <dbReference type="ARBA" id="ARBA00004613"/>
    </source>
</evidence>
<dbReference type="GO" id="GO:0002474">
    <property type="term" value="P:antigen processing and presentation of peptide antigen via MHC class I"/>
    <property type="evidence" value="ECO:0007669"/>
    <property type="project" value="UniProtKB-KW"/>
</dbReference>
<proteinExistence type="inferred from homology"/>
<dbReference type="SMART" id="SM00407">
    <property type="entry name" value="IGc1"/>
    <property type="match status" value="1"/>
</dbReference>
<dbReference type="InterPro" id="IPR013783">
    <property type="entry name" value="Ig-like_fold"/>
</dbReference>
<dbReference type="PROSITE" id="PS50835">
    <property type="entry name" value="IG_LIKE"/>
    <property type="match status" value="1"/>
</dbReference>
<dbReference type="PANTHER" id="PTHR19944:SF62">
    <property type="entry name" value="BETA-2-MICROGLOBULIN"/>
    <property type="match status" value="1"/>
</dbReference>
<dbReference type="SUPFAM" id="SSF48726">
    <property type="entry name" value="Immunoglobulin"/>
    <property type="match status" value="1"/>
</dbReference>
<evidence type="ECO:0000313" key="10">
    <source>
        <dbReference type="EMBL" id="KAK7129932.1"/>
    </source>
</evidence>
<dbReference type="InterPro" id="IPR007110">
    <property type="entry name" value="Ig-like_dom"/>
</dbReference>
<name>A0AAN9CD42_9TELE</name>
<comment type="caution">
    <text evidence="10">The sequence shown here is derived from an EMBL/GenBank/DDBJ whole genome shotgun (WGS) entry which is preliminary data.</text>
</comment>
<accession>A0AAN9CD42</accession>
<dbReference type="InterPro" id="IPR003597">
    <property type="entry name" value="Ig_C1-set"/>
</dbReference>
<dbReference type="EMBL" id="JAYKXH010000021">
    <property type="protein sequence ID" value="KAK7129932.1"/>
    <property type="molecule type" value="Genomic_DNA"/>
</dbReference>
<comment type="subcellular location">
    <subcellularLocation>
        <location evidence="1">Secreted</location>
    </subcellularLocation>
</comment>
<gene>
    <name evidence="10" type="ORF">R3I93_019546</name>
</gene>
<dbReference type="GO" id="GO:0005576">
    <property type="term" value="C:extracellular region"/>
    <property type="evidence" value="ECO:0007669"/>
    <property type="project" value="UniProtKB-SubCell"/>
</dbReference>
<protein>
    <recommendedName>
        <fullName evidence="3">Beta-2-microglobulin</fullName>
    </recommendedName>
</protein>
<dbReference type="InterPro" id="IPR050160">
    <property type="entry name" value="MHC/Immunoglobulin"/>
</dbReference>
<sequence length="117" mass="13151">MRGLVSFALFCVLYVTVQGKVSSPKIQLYSHFPGEYGKANTLICYVSAFHPPDISIELLKNGEVIDNTQQTDLAFEKGWQFHLTKSVSFTPQKGEEYSCSVRHSSSKAVNILWESNM</sequence>
<dbReference type="Gene3D" id="2.60.40.10">
    <property type="entry name" value="Immunoglobulins"/>
    <property type="match status" value="1"/>
</dbReference>
<evidence type="ECO:0000256" key="2">
    <source>
        <dbReference type="ARBA" id="ARBA00009564"/>
    </source>
</evidence>
<dbReference type="PANTHER" id="PTHR19944">
    <property type="entry name" value="MHC CLASS II-RELATED"/>
    <property type="match status" value="1"/>
</dbReference>
<feature type="chain" id="PRO_5042879336" description="Beta-2-microglobulin" evidence="8">
    <location>
        <begin position="20"/>
        <end position="117"/>
    </location>
</feature>
<feature type="domain" description="Ig-like" evidence="9">
    <location>
        <begin position="24"/>
        <end position="110"/>
    </location>
</feature>
<reference evidence="10 11" key="1">
    <citation type="submission" date="2024-02" db="EMBL/GenBank/DDBJ databases">
        <title>Chromosome-level genome assembly of the Eurasian Minnow (Phoxinus phoxinus).</title>
        <authorList>
            <person name="Oriowo T.O."/>
            <person name="Martin S."/>
            <person name="Stange M."/>
            <person name="Chrysostomakis Y."/>
            <person name="Brown T."/>
            <person name="Winkler S."/>
            <person name="Kukowka S."/>
            <person name="Myers E.W."/>
            <person name="Bohne A."/>
        </authorList>
    </citation>
    <scope>NUCLEOTIDE SEQUENCE [LARGE SCALE GENOMIC DNA]</scope>
    <source>
        <strain evidence="10">ZFMK-TIS-60720</strain>
        <tissue evidence="10">Whole Organism</tissue>
    </source>
</reference>
<comment type="similarity">
    <text evidence="2">Belongs to the beta-2-microglobulin family.</text>
</comment>
<dbReference type="InterPro" id="IPR036179">
    <property type="entry name" value="Ig-like_dom_sf"/>
</dbReference>
<organism evidence="10 11">
    <name type="scientific">Phoxinus phoxinus</name>
    <name type="common">Eurasian minnow</name>
    <dbReference type="NCBI Taxonomy" id="58324"/>
    <lineage>
        <taxon>Eukaryota</taxon>
        <taxon>Metazoa</taxon>
        <taxon>Chordata</taxon>
        <taxon>Craniata</taxon>
        <taxon>Vertebrata</taxon>
        <taxon>Euteleostomi</taxon>
        <taxon>Actinopterygii</taxon>
        <taxon>Neopterygii</taxon>
        <taxon>Teleostei</taxon>
        <taxon>Ostariophysi</taxon>
        <taxon>Cypriniformes</taxon>
        <taxon>Leuciscidae</taxon>
        <taxon>Phoxininae</taxon>
        <taxon>Phoxinus</taxon>
    </lineage>
</organism>
<evidence type="ECO:0000256" key="7">
    <source>
        <dbReference type="ARBA" id="ARBA00023319"/>
    </source>
</evidence>
<keyword evidence="6" id="KW-0391">Immunity</keyword>
<dbReference type="AlphaFoldDB" id="A0AAN9CD42"/>